<dbReference type="PANTHER" id="PTHR12697">
    <property type="entry name" value="PBS LYASE HEAT-LIKE PROTEIN"/>
    <property type="match status" value="1"/>
</dbReference>
<dbReference type="RefSeq" id="WP_246976389.1">
    <property type="nucleotide sequence ID" value="NZ_CP095398.1"/>
</dbReference>
<name>A0ABD5P3H6_9EURY</name>
<comment type="caution">
    <text evidence="2">The sequence shown here is derived from an EMBL/GenBank/DDBJ whole genome shotgun (WGS) entry which is preliminary data.</text>
</comment>
<evidence type="ECO:0000313" key="2">
    <source>
        <dbReference type="EMBL" id="MFC4248737.1"/>
    </source>
</evidence>
<evidence type="ECO:0000313" key="3">
    <source>
        <dbReference type="Proteomes" id="UP001595821"/>
    </source>
</evidence>
<organism evidence="2 3">
    <name type="scientific">Natribaculum luteum</name>
    <dbReference type="NCBI Taxonomy" id="1586232"/>
    <lineage>
        <taxon>Archaea</taxon>
        <taxon>Methanobacteriati</taxon>
        <taxon>Methanobacteriota</taxon>
        <taxon>Stenosarchaea group</taxon>
        <taxon>Halobacteria</taxon>
        <taxon>Halobacteriales</taxon>
        <taxon>Natrialbaceae</taxon>
        <taxon>Natribaculum</taxon>
    </lineage>
</organism>
<dbReference type="PANTHER" id="PTHR12697:SF5">
    <property type="entry name" value="DEOXYHYPUSINE HYDROXYLASE"/>
    <property type="match status" value="1"/>
</dbReference>
<dbReference type="Gene3D" id="1.25.10.10">
    <property type="entry name" value="Leucine-rich Repeat Variant"/>
    <property type="match status" value="4"/>
</dbReference>
<dbReference type="EMBL" id="JBHSDJ010000127">
    <property type="protein sequence ID" value="MFC4248737.1"/>
    <property type="molecule type" value="Genomic_DNA"/>
</dbReference>
<evidence type="ECO:0008006" key="4">
    <source>
        <dbReference type="Google" id="ProtNLM"/>
    </source>
</evidence>
<dbReference type="Proteomes" id="UP001595821">
    <property type="component" value="Unassembled WGS sequence"/>
</dbReference>
<dbReference type="SUPFAM" id="SSF48371">
    <property type="entry name" value="ARM repeat"/>
    <property type="match status" value="2"/>
</dbReference>
<reference evidence="2 3" key="1">
    <citation type="journal article" date="2014" name="Int. J. Syst. Evol. Microbiol.">
        <title>Complete genome sequence of Corynebacterium casei LMG S-19264T (=DSM 44701T), isolated from a smear-ripened cheese.</title>
        <authorList>
            <consortium name="US DOE Joint Genome Institute (JGI-PGF)"/>
            <person name="Walter F."/>
            <person name="Albersmeier A."/>
            <person name="Kalinowski J."/>
            <person name="Ruckert C."/>
        </authorList>
    </citation>
    <scope>NUCLEOTIDE SEQUENCE [LARGE SCALE GENOMIC DNA]</scope>
    <source>
        <strain evidence="2 3">IBRC-M 10912</strain>
    </source>
</reference>
<protein>
    <recommendedName>
        <fullName evidence="4">HEAT repeat domain-containing protein</fullName>
    </recommendedName>
</protein>
<feature type="region of interest" description="Disordered" evidence="1">
    <location>
        <begin position="771"/>
        <end position="804"/>
    </location>
</feature>
<dbReference type="InterPro" id="IPR011989">
    <property type="entry name" value="ARM-like"/>
</dbReference>
<dbReference type="InterPro" id="IPR016024">
    <property type="entry name" value="ARM-type_fold"/>
</dbReference>
<accession>A0ABD5P3H6</accession>
<gene>
    <name evidence="2" type="ORF">ACFOZ7_17690</name>
</gene>
<sequence length="1465" mass="155919">MNGADDRLSAADVRAVTSRWAAGRIDDDEATAKLLDALEARDAVVRTNALHGLTEFYEETDLEAVEIVDRIATAAAAGKRVLVSQGDDLRSLYRDDPTAITPLLEHFRQVLGGGDVPAETNVYFTCGVVGDVGSIAPGVVKGLLPTLVGAIGADDSSVRWHATCSLARIGRTEPAVVRSVVAGRIWTLDADSPQPIATACIELGYVGIALPDLVPVTAEFATLSDHHDPDVRTAFAEAIGRIGGLERNDDGWYGVAALEAVADHYDDLAALAADPDDDVRVAAVSAIRRLCAADPSLVGRFQTELRDAIDDANSVSTEAIHAVRAAIEAGEPCPWAIDPLRRALAADTRCRVVAARALCWVAIRDGFGSRAAARHALALACWALLNRRVQPSRIDDPAIARLAEAVDEVGLERDYLSWLLEIEGDLRSSTNRTIALLIARISAETAADADRVCSRLEMAATSSSSNERKVGLLGLRFIAGTNEAFDRRVPPVVEDYLESEHETARDVAADAVVAATEQAPLEAVSVLRLCCRQVTAEDDGSTVGPAETLESIGTRRPHAAAELRTELFDLVAKGGEGGRAAAAILSAAIAADELALTPSECGRLRTALESAEGSWQFQGAVATCLLRADTDQETATLARRRTIQAFRSGSWSGTADEPLLAEDRELALAMAGILPHNHPTSGKPYYVPAATHLDCAAKSVVALDRIVTKIGGHAVDRSAIDLLAEFGDQHPHALSSTIGSPDEIMMYSESNAVVKWISLARSSSFGFDDQEGVVASHPDPTVRDAAAAGGLSDPSPLPDPEAVTDPEAIDDLAADLASTTVDRERAARRRLVAVATSNPEHRERVVLHLLLRVTALDPGTRHDETVDALASLADQPVSPSASLADVLVAYLDSKSPRLRRQAITVATALAPTLAADGLSGDLEVAIVDRLRDDDAIVREWAAFATRRYSRSLATSDRVVPRLIDLLTDRFPVAQTATYALSLLARTAPDRVAAELDGTTVSAMRPSLQDGLLSILRNLASADPAYAELALDLLPADELVGTSGQAVFELLGYAPIDRVATQPSILNWLVDRLEATSNVDEAHAIGHLLVRSARVRPEAVWQALESTAAALESERVAVIHAEDAVYRTLAVLVAESGSNVAGPFAEPIASILDVDGSSYGTESSTQESGTVNLSHRALRGSAARVAGLAGLDCYATAVDSFPSTTDAPALDPTVTARFLVTGSDDAVTAVRDRLRDHYPREFVAATVRELARLELAERWRRQARLDAFVALLPVVDEPPVRRRAVDTVLDSIEAPNWTTRSRAVETLGSLADSELIPPDEVITHLLPAVTADHEQVWTAVRNILVAACSRAKLTPPSLVRLLRSWCDRAADGYGIEPIVADLGRRHLRARPAAVGVLADLVGHEAVAVRKRALQGLTAIATVDPAAIETVVDAVEDRLDDVDPNVRAYAEECLATAGTDGRDRSLN</sequence>
<dbReference type="GeneID" id="71856058"/>
<evidence type="ECO:0000256" key="1">
    <source>
        <dbReference type="SAM" id="MobiDB-lite"/>
    </source>
</evidence>
<proteinExistence type="predicted"/>